<comment type="catalytic activity">
    <reaction evidence="1 7">
        <text>Hydrolysis of (1-&gt;4)-beta-linkages between N-acetylmuramic acid and N-acetyl-D-glucosamine residues in a peptidoglycan and between N-acetyl-D-glucosamine residues in chitodextrins.</text>
        <dbReference type="EC" id="3.2.1.17"/>
    </reaction>
</comment>
<dbReference type="InterPro" id="IPR023346">
    <property type="entry name" value="Lysozyme-like_dom_sf"/>
</dbReference>
<dbReference type="GO" id="GO:0009253">
    <property type="term" value="P:peptidoglycan catabolic process"/>
    <property type="evidence" value="ECO:0007669"/>
    <property type="project" value="InterPro"/>
</dbReference>
<evidence type="ECO:0000256" key="7">
    <source>
        <dbReference type="RuleBase" id="RU003788"/>
    </source>
</evidence>
<keyword evidence="5" id="KW-1035">Host cytoplasm</keyword>
<dbReference type="InterPro" id="IPR023347">
    <property type="entry name" value="Lysozyme_dom_sf"/>
</dbReference>
<evidence type="ECO:0000256" key="4">
    <source>
        <dbReference type="ARBA" id="ARBA00022801"/>
    </source>
</evidence>
<dbReference type="RefSeq" id="WP_189492438.1">
    <property type="nucleotide sequence ID" value="NZ_BMZO01000011.1"/>
</dbReference>
<keyword evidence="10" id="KW-1185">Reference proteome</keyword>
<dbReference type="Pfam" id="PF00959">
    <property type="entry name" value="Phage_lysozyme"/>
    <property type="match status" value="1"/>
</dbReference>
<dbReference type="GO" id="GO:0003796">
    <property type="term" value="F:lysozyme activity"/>
    <property type="evidence" value="ECO:0007669"/>
    <property type="project" value="UniProtKB-EC"/>
</dbReference>
<dbReference type="PANTHER" id="PTHR38107">
    <property type="match status" value="1"/>
</dbReference>
<protein>
    <recommendedName>
        <fullName evidence="7">Lysozyme</fullName>
        <ecNumber evidence="7">3.2.1.17</ecNumber>
    </recommendedName>
</protein>
<dbReference type="EC" id="3.2.1.17" evidence="7"/>
<evidence type="ECO:0000256" key="3">
    <source>
        <dbReference type="ARBA" id="ARBA00022638"/>
    </source>
</evidence>
<evidence type="ECO:0000256" key="6">
    <source>
        <dbReference type="ARBA" id="ARBA00023295"/>
    </source>
</evidence>
<keyword evidence="3 7" id="KW-0081">Bacteriolytic enzyme</keyword>
<keyword evidence="2 7" id="KW-0929">Antimicrobial</keyword>
<accession>A0A8J3DJV1</accession>
<dbReference type="GO" id="GO:0031640">
    <property type="term" value="P:killing of cells of another organism"/>
    <property type="evidence" value="ECO:0007669"/>
    <property type="project" value="UniProtKB-KW"/>
</dbReference>
<dbReference type="InterPro" id="IPR051018">
    <property type="entry name" value="Bacteriophage_GH24"/>
</dbReference>
<keyword evidence="8" id="KW-0812">Transmembrane</keyword>
<dbReference type="InterPro" id="IPR033907">
    <property type="entry name" value="Endolysin_autolysin"/>
</dbReference>
<keyword evidence="6 7" id="KW-0326">Glycosidase</keyword>
<dbReference type="CDD" id="cd00737">
    <property type="entry name" value="lyz_endolysin_autolysin"/>
    <property type="match status" value="1"/>
</dbReference>
<gene>
    <name evidence="9" type="ORF">GCM10010136_31730</name>
</gene>
<dbReference type="HAMAP" id="MF_04110">
    <property type="entry name" value="ENDOLYSIN_T4"/>
    <property type="match status" value="1"/>
</dbReference>
<reference evidence="9" key="2">
    <citation type="submission" date="2020-09" db="EMBL/GenBank/DDBJ databases">
        <authorList>
            <person name="Sun Q."/>
            <person name="Kim S."/>
        </authorList>
    </citation>
    <scope>NUCLEOTIDE SEQUENCE</scope>
    <source>
        <strain evidence="9">KCTC 42097</strain>
    </source>
</reference>
<dbReference type="GO" id="GO:0016998">
    <property type="term" value="P:cell wall macromolecule catabolic process"/>
    <property type="evidence" value="ECO:0007669"/>
    <property type="project" value="InterPro"/>
</dbReference>
<keyword evidence="8" id="KW-1133">Transmembrane helix</keyword>
<keyword evidence="4 7" id="KW-0378">Hydrolase</keyword>
<evidence type="ECO:0000256" key="8">
    <source>
        <dbReference type="SAM" id="Phobius"/>
    </source>
</evidence>
<dbReference type="GO" id="GO:0042742">
    <property type="term" value="P:defense response to bacterium"/>
    <property type="evidence" value="ECO:0007669"/>
    <property type="project" value="UniProtKB-KW"/>
</dbReference>
<dbReference type="Proteomes" id="UP000641137">
    <property type="component" value="Unassembled WGS sequence"/>
</dbReference>
<evidence type="ECO:0000313" key="9">
    <source>
        <dbReference type="EMBL" id="GHC79294.1"/>
    </source>
</evidence>
<reference evidence="9" key="1">
    <citation type="journal article" date="2014" name="Int. J. Syst. Evol. Microbiol.">
        <title>Complete genome sequence of Corynebacterium casei LMG S-19264T (=DSM 44701T), isolated from a smear-ripened cheese.</title>
        <authorList>
            <consortium name="US DOE Joint Genome Institute (JGI-PGF)"/>
            <person name="Walter F."/>
            <person name="Albersmeier A."/>
            <person name="Kalinowski J."/>
            <person name="Ruckert C."/>
        </authorList>
    </citation>
    <scope>NUCLEOTIDE SEQUENCE</scope>
    <source>
        <strain evidence="9">KCTC 42097</strain>
    </source>
</reference>
<dbReference type="EMBL" id="BMZO01000011">
    <property type="protein sequence ID" value="GHC79294.1"/>
    <property type="molecule type" value="Genomic_DNA"/>
</dbReference>
<evidence type="ECO:0000256" key="2">
    <source>
        <dbReference type="ARBA" id="ARBA00022529"/>
    </source>
</evidence>
<dbReference type="Gene3D" id="1.10.530.40">
    <property type="match status" value="1"/>
</dbReference>
<dbReference type="SUPFAM" id="SSF53955">
    <property type="entry name" value="Lysozyme-like"/>
    <property type="match status" value="1"/>
</dbReference>
<evidence type="ECO:0000313" key="10">
    <source>
        <dbReference type="Proteomes" id="UP000641137"/>
    </source>
</evidence>
<evidence type="ECO:0000256" key="5">
    <source>
        <dbReference type="ARBA" id="ARBA00023200"/>
    </source>
</evidence>
<dbReference type="InterPro" id="IPR002196">
    <property type="entry name" value="Glyco_hydro_24"/>
</dbReference>
<dbReference type="PANTHER" id="PTHR38107:SF3">
    <property type="entry name" value="LYSOZYME RRRD-RELATED"/>
    <property type="match status" value="1"/>
</dbReference>
<evidence type="ECO:0000256" key="1">
    <source>
        <dbReference type="ARBA" id="ARBA00000632"/>
    </source>
</evidence>
<name>A0A8J3DJV1_9HYPH</name>
<feature type="transmembrane region" description="Helical" evidence="8">
    <location>
        <begin position="215"/>
        <end position="233"/>
    </location>
</feature>
<organism evidence="9 10">
    <name type="scientific">Limoniibacter endophyticus</name>
    <dbReference type="NCBI Taxonomy" id="1565040"/>
    <lineage>
        <taxon>Bacteria</taxon>
        <taxon>Pseudomonadati</taxon>
        <taxon>Pseudomonadota</taxon>
        <taxon>Alphaproteobacteria</taxon>
        <taxon>Hyphomicrobiales</taxon>
        <taxon>Bartonellaceae</taxon>
        <taxon>Limoniibacter</taxon>
    </lineage>
</organism>
<keyword evidence="8" id="KW-0472">Membrane</keyword>
<dbReference type="InterPro" id="IPR034690">
    <property type="entry name" value="Endolysin_T4_type"/>
</dbReference>
<comment type="similarity">
    <text evidence="7">Belongs to the glycosyl hydrolase 24 family.</text>
</comment>
<sequence length="238" mass="25561">MNATVTGGALLRDRQINREGLDHIKRWEGVRLVAYRDVAGVLTIGYGHTSNAGAPKVTPGMKITEAEAERILQTDLRKFEKRVSELVKVPLNDNQFAALVSFDFNTGALHKSTLLKKLNAGDYDAVPVELMKWVNAGGKRVQGLVNRRASEAGLWAKGEFVSSNTVEASTKVPSTDVAVIGGTGAAGAGTAIAPIVPDLVDAVSSQQRELTSGDWTRITIAAFILALTLYGIYRKVRS</sequence>
<dbReference type="AlphaFoldDB" id="A0A8J3DJV1"/>
<proteinExistence type="inferred from homology"/>
<comment type="caution">
    <text evidence="9">The sequence shown here is derived from an EMBL/GenBank/DDBJ whole genome shotgun (WGS) entry which is preliminary data.</text>
</comment>